<sequence length="142" mass="16536">MYGDPYHGKMVDIWADIVDFANSDNSPLFCMGDFNELLNANEKFSTTTPIYNRISIFCSIVNDCGLIDLGYNGPAYTWTNRRFSSNPTFQRLDRCLANFEWCRIFPYTNVYHLPLIYEDHAPILAIPTSIKPIRKKQFKFEN</sequence>
<dbReference type="AlphaFoldDB" id="A0AAV5FAB0"/>
<reference evidence="1" key="1">
    <citation type="journal article" date="2018" name="DNA Res.">
        <title>Multiple hybrid de novo genome assembly of finger millet, an orphan allotetraploid crop.</title>
        <authorList>
            <person name="Hatakeyama M."/>
            <person name="Aluri S."/>
            <person name="Balachadran M.T."/>
            <person name="Sivarajan S.R."/>
            <person name="Patrignani A."/>
            <person name="Gruter S."/>
            <person name="Poveda L."/>
            <person name="Shimizu-Inatsugi R."/>
            <person name="Baeten J."/>
            <person name="Francoijs K.J."/>
            <person name="Nataraja K.N."/>
            <person name="Reddy Y.A.N."/>
            <person name="Phadnis S."/>
            <person name="Ravikumar R.L."/>
            <person name="Schlapbach R."/>
            <person name="Sreeman S.M."/>
            <person name="Shimizu K.K."/>
        </authorList>
    </citation>
    <scope>NUCLEOTIDE SEQUENCE</scope>
</reference>
<proteinExistence type="predicted"/>
<name>A0AAV5FAB0_ELECO</name>
<evidence type="ECO:0000313" key="1">
    <source>
        <dbReference type="EMBL" id="GJN31833.1"/>
    </source>
</evidence>
<dbReference type="EMBL" id="BQKI01000083">
    <property type="protein sequence ID" value="GJN31833.1"/>
    <property type="molecule type" value="Genomic_DNA"/>
</dbReference>
<gene>
    <name evidence="1" type="primary">gb20281</name>
    <name evidence="1" type="ORF">PR202_gb20281</name>
</gene>
<comment type="caution">
    <text evidence="1">The sequence shown here is derived from an EMBL/GenBank/DDBJ whole genome shotgun (WGS) entry which is preliminary data.</text>
</comment>
<protein>
    <recommendedName>
        <fullName evidence="3">Endonuclease/exonuclease/phosphatase domain-containing protein</fullName>
    </recommendedName>
</protein>
<evidence type="ECO:0000313" key="2">
    <source>
        <dbReference type="Proteomes" id="UP001054889"/>
    </source>
</evidence>
<dbReference type="PANTHER" id="PTHR33710:SF79">
    <property type="entry name" value="OS06G0205337 PROTEIN"/>
    <property type="match status" value="1"/>
</dbReference>
<keyword evidence="2" id="KW-1185">Reference proteome</keyword>
<dbReference type="Gene3D" id="3.60.10.10">
    <property type="entry name" value="Endonuclease/exonuclease/phosphatase"/>
    <property type="match status" value="1"/>
</dbReference>
<dbReference type="Proteomes" id="UP001054889">
    <property type="component" value="Unassembled WGS sequence"/>
</dbReference>
<dbReference type="SUPFAM" id="SSF56219">
    <property type="entry name" value="DNase I-like"/>
    <property type="match status" value="1"/>
</dbReference>
<dbReference type="PANTHER" id="PTHR33710">
    <property type="entry name" value="BNAC02G09200D PROTEIN"/>
    <property type="match status" value="1"/>
</dbReference>
<accession>A0AAV5FAB0</accession>
<evidence type="ECO:0008006" key="3">
    <source>
        <dbReference type="Google" id="ProtNLM"/>
    </source>
</evidence>
<organism evidence="1 2">
    <name type="scientific">Eleusine coracana subsp. coracana</name>
    <dbReference type="NCBI Taxonomy" id="191504"/>
    <lineage>
        <taxon>Eukaryota</taxon>
        <taxon>Viridiplantae</taxon>
        <taxon>Streptophyta</taxon>
        <taxon>Embryophyta</taxon>
        <taxon>Tracheophyta</taxon>
        <taxon>Spermatophyta</taxon>
        <taxon>Magnoliopsida</taxon>
        <taxon>Liliopsida</taxon>
        <taxon>Poales</taxon>
        <taxon>Poaceae</taxon>
        <taxon>PACMAD clade</taxon>
        <taxon>Chloridoideae</taxon>
        <taxon>Cynodonteae</taxon>
        <taxon>Eleusininae</taxon>
        <taxon>Eleusine</taxon>
    </lineage>
</organism>
<dbReference type="InterPro" id="IPR036691">
    <property type="entry name" value="Endo/exonu/phosph_ase_sf"/>
</dbReference>
<reference evidence="1" key="2">
    <citation type="submission" date="2021-12" db="EMBL/GenBank/DDBJ databases">
        <title>Resequencing data analysis of finger millet.</title>
        <authorList>
            <person name="Hatakeyama M."/>
            <person name="Aluri S."/>
            <person name="Balachadran M.T."/>
            <person name="Sivarajan S.R."/>
            <person name="Poveda L."/>
            <person name="Shimizu-Inatsugi R."/>
            <person name="Schlapbach R."/>
            <person name="Sreeman S.M."/>
            <person name="Shimizu K.K."/>
        </authorList>
    </citation>
    <scope>NUCLEOTIDE SEQUENCE</scope>
</reference>